<reference evidence="2 3" key="2">
    <citation type="journal article" date="2017" name="Genome Biol.">
        <title>New reference genome sequences of hot pepper reveal the massive evolution of plant disease-resistance genes by retroduplication.</title>
        <authorList>
            <person name="Kim S."/>
            <person name="Park J."/>
            <person name="Yeom S.I."/>
            <person name="Kim Y.M."/>
            <person name="Seo E."/>
            <person name="Kim K.T."/>
            <person name="Kim M.S."/>
            <person name="Lee J.M."/>
            <person name="Cheong K."/>
            <person name="Shin H.S."/>
            <person name="Kim S.B."/>
            <person name="Han K."/>
            <person name="Lee J."/>
            <person name="Park M."/>
            <person name="Lee H.A."/>
            <person name="Lee H.Y."/>
            <person name="Lee Y."/>
            <person name="Oh S."/>
            <person name="Lee J.H."/>
            <person name="Choi E."/>
            <person name="Choi E."/>
            <person name="Lee S.E."/>
            <person name="Jeon J."/>
            <person name="Kim H."/>
            <person name="Choi G."/>
            <person name="Song H."/>
            <person name="Lee J."/>
            <person name="Lee S.C."/>
            <person name="Kwon J.K."/>
            <person name="Lee H.Y."/>
            <person name="Koo N."/>
            <person name="Hong Y."/>
            <person name="Kim R.W."/>
            <person name="Kang W.H."/>
            <person name="Huh J.H."/>
            <person name="Kang B.C."/>
            <person name="Yang T.J."/>
            <person name="Lee Y.H."/>
            <person name="Bennetzen J.L."/>
            <person name="Choi D."/>
        </authorList>
    </citation>
    <scope>NUCLEOTIDE SEQUENCE [LARGE SCALE GENOMIC DNA]</scope>
    <source>
        <strain evidence="3">cv. CM334</strain>
    </source>
</reference>
<sequence length="92" mass="10107">MKNSGPSMDGDVNSDAKNSSKNTGGDREKDVPRPKISKKKIMLNTPTSEQLATWNLKEGKNIVVFTFSTAMLGKQQVICWDFLGPITSPFCV</sequence>
<evidence type="ECO:0000256" key="1">
    <source>
        <dbReference type="SAM" id="MobiDB-lite"/>
    </source>
</evidence>
<dbReference type="EMBL" id="AYRZ02000006">
    <property type="protein sequence ID" value="PHT79240.1"/>
    <property type="molecule type" value="Genomic_DNA"/>
</dbReference>
<protein>
    <submittedName>
        <fullName evidence="2">Uncharacterized protein</fullName>
    </submittedName>
</protein>
<dbReference type="STRING" id="4072.A0A2G2ZB51"/>
<gene>
    <name evidence="2" type="ORF">T459_17292</name>
</gene>
<dbReference type="PANTHER" id="PTHR12181">
    <property type="entry name" value="LIPIN"/>
    <property type="match status" value="1"/>
</dbReference>
<feature type="region of interest" description="Disordered" evidence="1">
    <location>
        <begin position="1"/>
        <end position="39"/>
    </location>
</feature>
<comment type="caution">
    <text evidence="2">The sequence shown here is derived from an EMBL/GenBank/DDBJ whole genome shotgun (WGS) entry which is preliminary data.</text>
</comment>
<dbReference type="AlphaFoldDB" id="A0A2G2ZB51"/>
<dbReference type="Proteomes" id="UP000222542">
    <property type="component" value="Unassembled WGS sequence"/>
</dbReference>
<accession>A0A2G2ZB51</accession>
<keyword evidence="3" id="KW-1185">Reference proteome</keyword>
<dbReference type="PANTHER" id="PTHR12181:SF12">
    <property type="entry name" value="PHOSPHATIDATE PHOSPHATASE"/>
    <property type="match status" value="1"/>
</dbReference>
<proteinExistence type="predicted"/>
<dbReference type="Gramene" id="PHT79240">
    <property type="protein sequence ID" value="PHT79240"/>
    <property type="gene ID" value="T459_17292"/>
</dbReference>
<evidence type="ECO:0000313" key="2">
    <source>
        <dbReference type="EMBL" id="PHT79240.1"/>
    </source>
</evidence>
<feature type="compositionally biased region" description="Basic and acidic residues" evidence="1">
    <location>
        <begin position="24"/>
        <end position="33"/>
    </location>
</feature>
<name>A0A2G2ZB51_CAPAN</name>
<reference evidence="2 3" key="1">
    <citation type="journal article" date="2014" name="Nat. Genet.">
        <title>Genome sequence of the hot pepper provides insights into the evolution of pungency in Capsicum species.</title>
        <authorList>
            <person name="Kim S."/>
            <person name="Park M."/>
            <person name="Yeom S.I."/>
            <person name="Kim Y.M."/>
            <person name="Lee J.M."/>
            <person name="Lee H.A."/>
            <person name="Seo E."/>
            <person name="Choi J."/>
            <person name="Cheong K."/>
            <person name="Kim K.T."/>
            <person name="Jung K."/>
            <person name="Lee G.W."/>
            <person name="Oh S.K."/>
            <person name="Bae C."/>
            <person name="Kim S.B."/>
            <person name="Lee H.Y."/>
            <person name="Kim S.Y."/>
            <person name="Kim M.S."/>
            <person name="Kang B.C."/>
            <person name="Jo Y.D."/>
            <person name="Yang H.B."/>
            <person name="Jeong H.J."/>
            <person name="Kang W.H."/>
            <person name="Kwon J.K."/>
            <person name="Shin C."/>
            <person name="Lim J.Y."/>
            <person name="Park J.H."/>
            <person name="Huh J.H."/>
            <person name="Kim J.S."/>
            <person name="Kim B.D."/>
            <person name="Cohen O."/>
            <person name="Paran I."/>
            <person name="Suh M.C."/>
            <person name="Lee S.B."/>
            <person name="Kim Y.K."/>
            <person name="Shin Y."/>
            <person name="Noh S.J."/>
            <person name="Park J."/>
            <person name="Seo Y.S."/>
            <person name="Kwon S.Y."/>
            <person name="Kim H.A."/>
            <person name="Park J.M."/>
            <person name="Kim H.J."/>
            <person name="Choi S.B."/>
            <person name="Bosland P.W."/>
            <person name="Reeves G."/>
            <person name="Jo S.H."/>
            <person name="Lee B.W."/>
            <person name="Cho H.T."/>
            <person name="Choi H.S."/>
            <person name="Lee M.S."/>
            <person name="Yu Y."/>
            <person name="Do Choi Y."/>
            <person name="Park B.S."/>
            <person name="van Deynze A."/>
            <person name="Ashrafi H."/>
            <person name="Hill T."/>
            <person name="Kim W.T."/>
            <person name="Pai H.S."/>
            <person name="Ahn H.K."/>
            <person name="Yeam I."/>
            <person name="Giovannoni J.J."/>
            <person name="Rose J.K."/>
            <person name="Sorensen I."/>
            <person name="Lee S.J."/>
            <person name="Kim R.W."/>
            <person name="Choi I.Y."/>
            <person name="Choi B.S."/>
            <person name="Lim J.S."/>
            <person name="Lee Y.H."/>
            <person name="Choi D."/>
        </authorList>
    </citation>
    <scope>NUCLEOTIDE SEQUENCE [LARGE SCALE GENOMIC DNA]</scope>
    <source>
        <strain evidence="3">cv. CM334</strain>
    </source>
</reference>
<evidence type="ECO:0000313" key="3">
    <source>
        <dbReference type="Proteomes" id="UP000222542"/>
    </source>
</evidence>
<organism evidence="2 3">
    <name type="scientific">Capsicum annuum</name>
    <name type="common">Capsicum pepper</name>
    <dbReference type="NCBI Taxonomy" id="4072"/>
    <lineage>
        <taxon>Eukaryota</taxon>
        <taxon>Viridiplantae</taxon>
        <taxon>Streptophyta</taxon>
        <taxon>Embryophyta</taxon>
        <taxon>Tracheophyta</taxon>
        <taxon>Spermatophyta</taxon>
        <taxon>Magnoliopsida</taxon>
        <taxon>eudicotyledons</taxon>
        <taxon>Gunneridae</taxon>
        <taxon>Pentapetalae</taxon>
        <taxon>asterids</taxon>
        <taxon>lamiids</taxon>
        <taxon>Solanales</taxon>
        <taxon>Solanaceae</taxon>
        <taxon>Solanoideae</taxon>
        <taxon>Capsiceae</taxon>
        <taxon>Capsicum</taxon>
    </lineage>
</organism>
<dbReference type="InterPro" id="IPR026058">
    <property type="entry name" value="LIPIN"/>
</dbReference>